<evidence type="ECO:0000313" key="7">
    <source>
        <dbReference type="Proteomes" id="UP001430848"/>
    </source>
</evidence>
<accession>A0ABR1NV88</accession>
<reference evidence="6 7" key="1">
    <citation type="submission" date="2024-02" db="EMBL/GenBank/DDBJ databases">
        <title>De novo assembly and annotation of 12 fungi associated with fruit tree decline syndrome in Ontario, Canada.</title>
        <authorList>
            <person name="Sulman M."/>
            <person name="Ellouze W."/>
            <person name="Ilyukhin E."/>
        </authorList>
    </citation>
    <scope>NUCLEOTIDE SEQUENCE [LARGE SCALE GENOMIC DNA]</scope>
    <source>
        <strain evidence="6 7">M169</strain>
    </source>
</reference>
<evidence type="ECO:0000256" key="5">
    <source>
        <dbReference type="SAM" id="MobiDB-lite"/>
    </source>
</evidence>
<keyword evidence="2 4" id="KW-1133">Transmembrane helix</keyword>
<keyword evidence="3 4" id="KW-0472">Membrane</keyword>
<dbReference type="InterPro" id="IPR038814">
    <property type="entry name" value="AIM11"/>
</dbReference>
<evidence type="ECO:0000256" key="4">
    <source>
        <dbReference type="RuleBase" id="RU367098"/>
    </source>
</evidence>
<comment type="subcellular location">
    <subcellularLocation>
        <location evidence="4">Membrane</location>
        <topology evidence="4">Multi-pass membrane protein</topology>
    </subcellularLocation>
</comment>
<feature type="transmembrane region" description="Helical" evidence="4">
    <location>
        <begin position="67"/>
        <end position="88"/>
    </location>
</feature>
<proteinExistence type="inferred from homology"/>
<keyword evidence="7" id="KW-1185">Reference proteome</keyword>
<organism evidence="6 7">
    <name type="scientific">Diaporthe eres</name>
    <name type="common">Phomopsis oblonga</name>
    <dbReference type="NCBI Taxonomy" id="83184"/>
    <lineage>
        <taxon>Eukaryota</taxon>
        <taxon>Fungi</taxon>
        <taxon>Dikarya</taxon>
        <taxon>Ascomycota</taxon>
        <taxon>Pezizomycotina</taxon>
        <taxon>Sordariomycetes</taxon>
        <taxon>Sordariomycetidae</taxon>
        <taxon>Diaporthales</taxon>
        <taxon>Diaporthaceae</taxon>
        <taxon>Diaporthe</taxon>
        <taxon>Diaporthe eres species complex</taxon>
    </lineage>
</organism>
<evidence type="ECO:0000256" key="2">
    <source>
        <dbReference type="ARBA" id="ARBA00022989"/>
    </source>
</evidence>
<sequence length="207" mass="22877">MHQHRMPILAKLLSSWMGTDEPAKPPAQPPTQAPPPPPPPPQPTSHTQIHQPQYSPDEQFRRSAKQLGLFAAGAGFLTLSTLITRRAVARRMVESVPKMFHPSHHGPVIPPRGQKDKGDDAFVAAEALGLATLNVFSFGVMMTGGFMWAFDISNIEDLRRKARASLYGVDGVVDQAAEQQVEEWIAEVLSKKEKREKERDNDGKKNG</sequence>
<evidence type="ECO:0000313" key="6">
    <source>
        <dbReference type="EMBL" id="KAK7716668.1"/>
    </source>
</evidence>
<feature type="compositionally biased region" description="Low complexity" evidence="5">
    <location>
        <begin position="44"/>
        <end position="53"/>
    </location>
</feature>
<dbReference type="PANTHER" id="PTHR39136">
    <property type="entry name" value="ALTERED INHERITANCE OF MITOCHONDRIA PROTEIN 11"/>
    <property type="match status" value="1"/>
</dbReference>
<gene>
    <name evidence="4" type="primary">AIM11</name>
    <name evidence="6" type="ORF">SLS63_011093</name>
</gene>
<comment type="similarity">
    <text evidence="4">Belongs to the AIM11 family.</text>
</comment>
<dbReference type="EMBL" id="JAKNSF020000099">
    <property type="protein sequence ID" value="KAK7716668.1"/>
    <property type="molecule type" value="Genomic_DNA"/>
</dbReference>
<dbReference type="Proteomes" id="UP001430848">
    <property type="component" value="Unassembled WGS sequence"/>
</dbReference>
<feature type="transmembrane region" description="Helical" evidence="4">
    <location>
        <begin position="127"/>
        <end position="150"/>
    </location>
</feature>
<dbReference type="PANTHER" id="PTHR39136:SF1">
    <property type="entry name" value="ALTERED INHERITANCE OF MITOCHONDRIA PROTEIN 11"/>
    <property type="match status" value="1"/>
</dbReference>
<keyword evidence="1 4" id="KW-0812">Transmembrane</keyword>
<protein>
    <recommendedName>
        <fullName evidence="4">Altered inheritance of mitochondria protein 11</fullName>
    </recommendedName>
</protein>
<evidence type="ECO:0000256" key="3">
    <source>
        <dbReference type="ARBA" id="ARBA00023136"/>
    </source>
</evidence>
<evidence type="ECO:0000256" key="1">
    <source>
        <dbReference type="ARBA" id="ARBA00022692"/>
    </source>
</evidence>
<comment type="caution">
    <text evidence="6">The sequence shown here is derived from an EMBL/GenBank/DDBJ whole genome shotgun (WGS) entry which is preliminary data.</text>
</comment>
<feature type="region of interest" description="Disordered" evidence="5">
    <location>
        <begin position="1"/>
        <end position="58"/>
    </location>
</feature>
<feature type="compositionally biased region" description="Pro residues" evidence="5">
    <location>
        <begin position="24"/>
        <end position="43"/>
    </location>
</feature>
<name>A0ABR1NV88_DIAER</name>